<comment type="catalytic activity">
    <reaction evidence="1">
        <text>Hydrolyzes the link between N-acetylmuramoyl residues and L-amino acid residues in certain cell-wall glycopeptides.</text>
        <dbReference type="EC" id="3.5.1.28"/>
    </reaction>
</comment>
<keyword evidence="3" id="KW-0378">Hydrolase</keyword>
<keyword evidence="7" id="KW-1185">Reference proteome</keyword>
<dbReference type="RefSeq" id="WP_125245102.1">
    <property type="nucleotide sequence ID" value="NZ_RSED01000023.1"/>
</dbReference>
<proteinExistence type="predicted"/>
<dbReference type="GO" id="GO:0008745">
    <property type="term" value="F:N-acetylmuramoyl-L-alanine amidase activity"/>
    <property type="evidence" value="ECO:0007669"/>
    <property type="project" value="UniProtKB-EC"/>
</dbReference>
<comment type="caution">
    <text evidence="6">The sequence shown here is derived from an EMBL/GenBank/DDBJ whole genome shotgun (WGS) entry which is preliminary data.</text>
</comment>
<name>A0A3R8T283_9BURK</name>
<evidence type="ECO:0000256" key="1">
    <source>
        <dbReference type="ARBA" id="ARBA00001561"/>
    </source>
</evidence>
<organism evidence="6 7">
    <name type="scientific">Aquabacterium soli</name>
    <dbReference type="NCBI Taxonomy" id="2493092"/>
    <lineage>
        <taxon>Bacteria</taxon>
        <taxon>Pseudomonadati</taxon>
        <taxon>Pseudomonadota</taxon>
        <taxon>Betaproteobacteria</taxon>
        <taxon>Burkholderiales</taxon>
        <taxon>Aquabacterium</taxon>
    </lineage>
</organism>
<gene>
    <name evidence="6" type="ORF">EIP75_20715</name>
</gene>
<dbReference type="GO" id="GO:0009254">
    <property type="term" value="P:peptidoglycan turnover"/>
    <property type="evidence" value="ECO:0007669"/>
    <property type="project" value="TreeGrafter"/>
</dbReference>
<dbReference type="Pfam" id="PF01510">
    <property type="entry name" value="Amidase_2"/>
    <property type="match status" value="1"/>
</dbReference>
<evidence type="ECO:0000256" key="2">
    <source>
        <dbReference type="ARBA" id="ARBA00011901"/>
    </source>
</evidence>
<dbReference type="InterPro" id="IPR002502">
    <property type="entry name" value="Amidase_domain"/>
</dbReference>
<dbReference type="GO" id="GO:0071555">
    <property type="term" value="P:cell wall organization"/>
    <property type="evidence" value="ECO:0007669"/>
    <property type="project" value="UniProtKB-KW"/>
</dbReference>
<evidence type="ECO:0000256" key="4">
    <source>
        <dbReference type="ARBA" id="ARBA00023316"/>
    </source>
</evidence>
<sequence>MADPSSYHFTLPKSKRPSEVTLNEPWYPGVQPFWPACTTKRSVDPILGVTAVVIHATAGSSSAGAISVIKRAKDPASFHWLVPDEDEPQHGQLVWACVPEALAAWHVRNAASHPDVNGGATRVNHWSLGIEVVNAQKNDPFSDWQIEATARIVRHCWAKYPNLLHVLSHAKLDPQRRSDPGSHFDWARFKGLVLNGEAEAVDPLVALAKPLSKLKPAEANGCCDV</sequence>
<accession>A0A3R8T283</accession>
<evidence type="ECO:0000256" key="3">
    <source>
        <dbReference type="ARBA" id="ARBA00022801"/>
    </source>
</evidence>
<dbReference type="SMART" id="SM00644">
    <property type="entry name" value="Ami_2"/>
    <property type="match status" value="1"/>
</dbReference>
<dbReference type="InterPro" id="IPR036505">
    <property type="entry name" value="Amidase/PGRP_sf"/>
</dbReference>
<dbReference type="OrthoDB" id="9794842at2"/>
<dbReference type="InterPro" id="IPR051206">
    <property type="entry name" value="NAMLAA_amidase_2"/>
</dbReference>
<dbReference type="GO" id="GO:0009253">
    <property type="term" value="P:peptidoglycan catabolic process"/>
    <property type="evidence" value="ECO:0007669"/>
    <property type="project" value="InterPro"/>
</dbReference>
<dbReference type="EC" id="3.5.1.28" evidence="2"/>
<dbReference type="AlphaFoldDB" id="A0A3R8T283"/>
<dbReference type="SUPFAM" id="SSF55846">
    <property type="entry name" value="N-acetylmuramoyl-L-alanine amidase-like"/>
    <property type="match status" value="1"/>
</dbReference>
<keyword evidence="4" id="KW-0961">Cell wall biogenesis/degradation</keyword>
<dbReference type="Proteomes" id="UP000269265">
    <property type="component" value="Unassembled WGS sequence"/>
</dbReference>
<dbReference type="PANTHER" id="PTHR30417">
    <property type="entry name" value="N-ACETYLMURAMOYL-L-ALANINE AMIDASE AMID"/>
    <property type="match status" value="1"/>
</dbReference>
<evidence type="ECO:0000313" key="6">
    <source>
        <dbReference type="EMBL" id="RRS02375.1"/>
    </source>
</evidence>
<dbReference type="EMBL" id="RSED01000023">
    <property type="protein sequence ID" value="RRS02375.1"/>
    <property type="molecule type" value="Genomic_DNA"/>
</dbReference>
<evidence type="ECO:0000259" key="5">
    <source>
        <dbReference type="SMART" id="SM00644"/>
    </source>
</evidence>
<reference evidence="6 7" key="1">
    <citation type="submission" date="2018-12" db="EMBL/GenBank/DDBJ databases">
        <title>The whole draft genome of Aquabacterium sp. SJQ9.</title>
        <authorList>
            <person name="Sun L."/>
            <person name="Gao X."/>
            <person name="Chen W."/>
            <person name="Huang K."/>
        </authorList>
    </citation>
    <scope>NUCLEOTIDE SEQUENCE [LARGE SCALE GENOMIC DNA]</scope>
    <source>
        <strain evidence="6 7">SJQ9</strain>
    </source>
</reference>
<dbReference type="Gene3D" id="3.40.80.10">
    <property type="entry name" value="Peptidoglycan recognition protein-like"/>
    <property type="match status" value="1"/>
</dbReference>
<feature type="domain" description="N-acetylmuramoyl-L-alanine amidase" evidence="5">
    <location>
        <begin position="38"/>
        <end position="181"/>
    </location>
</feature>
<dbReference type="PANTHER" id="PTHR30417:SF1">
    <property type="entry name" value="N-ACETYLMURAMOYL-L-ALANINE AMIDASE AMID"/>
    <property type="match status" value="1"/>
</dbReference>
<protein>
    <recommendedName>
        <fullName evidence="2">N-acetylmuramoyl-L-alanine amidase</fullName>
        <ecNumber evidence="2">3.5.1.28</ecNumber>
    </recommendedName>
</protein>
<dbReference type="CDD" id="cd06583">
    <property type="entry name" value="PGRP"/>
    <property type="match status" value="1"/>
</dbReference>
<evidence type="ECO:0000313" key="7">
    <source>
        <dbReference type="Proteomes" id="UP000269265"/>
    </source>
</evidence>